<dbReference type="EMBL" id="CP046171">
    <property type="protein sequence ID" value="QIS02525.1"/>
    <property type="molecule type" value="Genomic_DNA"/>
</dbReference>
<evidence type="ECO:0000259" key="1">
    <source>
        <dbReference type="Pfam" id="PF25547"/>
    </source>
</evidence>
<reference evidence="2 3" key="1">
    <citation type="journal article" date="2019" name="ACS Chem. Biol.">
        <title>Identification and Mobilization of a Cryptic Antibiotic Biosynthesis Gene Locus from a Human-Pathogenic Nocardia Isolate.</title>
        <authorList>
            <person name="Herisse M."/>
            <person name="Ishida K."/>
            <person name="Porter J.L."/>
            <person name="Howden B."/>
            <person name="Hertweck C."/>
            <person name="Stinear T.P."/>
            <person name="Pidot S.J."/>
        </authorList>
    </citation>
    <scope>NUCLEOTIDE SEQUENCE [LARGE SCALE GENOMIC DNA]</scope>
    <source>
        <strain evidence="2 3">AUSMDU00024985</strain>
    </source>
</reference>
<dbReference type="AlphaFoldDB" id="A0A6G9XNM6"/>
<dbReference type="InterPro" id="IPR038332">
    <property type="entry name" value="PPE_sf"/>
</dbReference>
<protein>
    <recommendedName>
        <fullName evidence="1">Outer membrane channel protein CpnT-like N-terminal domain-containing protein</fullName>
    </recommendedName>
</protein>
<feature type="domain" description="Outer membrane channel protein CpnT-like N-terminal" evidence="1">
    <location>
        <begin position="133"/>
        <end position="254"/>
    </location>
</feature>
<dbReference type="Pfam" id="PF25547">
    <property type="entry name" value="WXG100_2"/>
    <property type="match status" value="1"/>
</dbReference>
<organism evidence="2 3">
    <name type="scientific">Nocardia brasiliensis</name>
    <dbReference type="NCBI Taxonomy" id="37326"/>
    <lineage>
        <taxon>Bacteria</taxon>
        <taxon>Bacillati</taxon>
        <taxon>Actinomycetota</taxon>
        <taxon>Actinomycetes</taxon>
        <taxon>Mycobacteriales</taxon>
        <taxon>Nocardiaceae</taxon>
        <taxon>Nocardia</taxon>
    </lineage>
</organism>
<dbReference type="InterPro" id="IPR036689">
    <property type="entry name" value="ESAT-6-like_sf"/>
</dbReference>
<dbReference type="SUPFAM" id="SSF140453">
    <property type="entry name" value="EsxAB dimer-like"/>
    <property type="match status" value="1"/>
</dbReference>
<sequence>MSTRIGNYINENVLTVGLNDAPKPKDNPLIVGNTDYRDEYFQETLFPYHNVGLSKDENGILEILKGTTAGDAWQAYVDLKGAKPLDAALGGLGLGLDVHEAVTDPFGYVGSQIASWMFEHIEPYRKVLDGLAGNPDMVEAYANSWGEISKAMTGVADDWQKALRADTADWSGAAADAYRRRATEMTDHINAAGGVAASMSELLAKAKEIVGAIRGLIGDICASLAGALVAYTLELALSAGAAGPYVAAAVLQRIGRDGVKITALLVKLRKALADLMPYVQQIGGVILKLLEPKEEAPA</sequence>
<evidence type="ECO:0000313" key="3">
    <source>
        <dbReference type="Proteomes" id="UP000501705"/>
    </source>
</evidence>
<accession>A0A6G9XNM6</accession>
<dbReference type="RefSeq" id="WP_167461614.1">
    <property type="nucleotide sequence ID" value="NZ_CP046171.1"/>
</dbReference>
<dbReference type="InterPro" id="IPR057746">
    <property type="entry name" value="CpnT-like_N"/>
</dbReference>
<evidence type="ECO:0000313" key="2">
    <source>
        <dbReference type="EMBL" id="QIS02525.1"/>
    </source>
</evidence>
<proteinExistence type="predicted"/>
<name>A0A6G9XNM6_NOCBR</name>
<dbReference type="Proteomes" id="UP000501705">
    <property type="component" value="Chromosome"/>
</dbReference>
<gene>
    <name evidence="2" type="ORF">F5X71_09515</name>
</gene>
<dbReference type="Gene3D" id="1.20.1260.20">
    <property type="entry name" value="PPE superfamily"/>
    <property type="match status" value="1"/>
</dbReference>